<comment type="caution">
    <text evidence="1">The sequence shown here is derived from an EMBL/GenBank/DDBJ whole genome shotgun (WGS) entry which is preliminary data.</text>
</comment>
<sequence length="185" mass="20218">MSLSVGPDNTLPTAKEAREAWAREAYMVLADVARSYHAVITYKELAEEIQQRTGIRTKALLHNWIGSVLGRVVLEAHRRGDPPLTALVVRSDDGMVGDGYKEVLEVAGEPPVEDVLEREQHAAGARLDCYRHFGATLPAGGGVPALAPRYQAAIERRRQRTEKPPQVCDKCFVQLPSTGVCDSCG</sequence>
<dbReference type="EMBL" id="JBHSOA010000014">
    <property type="protein sequence ID" value="MFC5851742.1"/>
    <property type="molecule type" value="Genomic_DNA"/>
</dbReference>
<organism evidence="1 2">
    <name type="scientific">Streptomyces chlorus</name>
    <dbReference type="NCBI Taxonomy" id="887452"/>
    <lineage>
        <taxon>Bacteria</taxon>
        <taxon>Bacillati</taxon>
        <taxon>Actinomycetota</taxon>
        <taxon>Actinomycetes</taxon>
        <taxon>Kitasatosporales</taxon>
        <taxon>Streptomycetaceae</taxon>
        <taxon>Streptomyces</taxon>
    </lineage>
</organism>
<dbReference type="RefSeq" id="WP_381360047.1">
    <property type="nucleotide sequence ID" value="NZ_JBHSOA010000014.1"/>
</dbReference>
<reference evidence="2" key="1">
    <citation type="journal article" date="2019" name="Int. J. Syst. Evol. Microbiol.">
        <title>The Global Catalogue of Microorganisms (GCM) 10K type strain sequencing project: providing services to taxonomists for standard genome sequencing and annotation.</title>
        <authorList>
            <consortium name="The Broad Institute Genomics Platform"/>
            <consortium name="The Broad Institute Genome Sequencing Center for Infectious Disease"/>
            <person name="Wu L."/>
            <person name="Ma J."/>
        </authorList>
    </citation>
    <scope>NUCLEOTIDE SEQUENCE [LARGE SCALE GENOMIC DNA]</scope>
    <source>
        <strain evidence="2">JCM 10411</strain>
    </source>
</reference>
<keyword evidence="2" id="KW-1185">Reference proteome</keyword>
<proteinExistence type="predicted"/>
<name>A0ABW1DSX3_9ACTN</name>
<accession>A0ABW1DSX3</accession>
<protein>
    <submittedName>
        <fullName evidence="1">Uncharacterized protein</fullName>
    </submittedName>
</protein>
<gene>
    <name evidence="1" type="ORF">ACFPZI_07815</name>
</gene>
<evidence type="ECO:0000313" key="1">
    <source>
        <dbReference type="EMBL" id="MFC5851742.1"/>
    </source>
</evidence>
<dbReference type="Proteomes" id="UP001596180">
    <property type="component" value="Unassembled WGS sequence"/>
</dbReference>
<evidence type="ECO:0000313" key="2">
    <source>
        <dbReference type="Proteomes" id="UP001596180"/>
    </source>
</evidence>